<dbReference type="OrthoDB" id="10261452at2759"/>
<proteinExistence type="predicted"/>
<organism evidence="3">
    <name type="scientific">Cyberlindnera fabianii</name>
    <name type="common">Yeast</name>
    <name type="synonym">Hansenula fabianii</name>
    <dbReference type="NCBI Taxonomy" id="36022"/>
    <lineage>
        <taxon>Eukaryota</taxon>
        <taxon>Fungi</taxon>
        <taxon>Dikarya</taxon>
        <taxon>Ascomycota</taxon>
        <taxon>Saccharomycotina</taxon>
        <taxon>Saccharomycetes</taxon>
        <taxon>Phaffomycetales</taxon>
        <taxon>Phaffomycetaceae</taxon>
        <taxon>Cyberlindnera</taxon>
    </lineage>
</organism>
<feature type="compositionally biased region" description="Acidic residues" evidence="1">
    <location>
        <begin position="383"/>
        <end position="430"/>
    </location>
</feature>
<name>A0A061AW65_CYBFA</name>
<dbReference type="InterPro" id="IPR045112">
    <property type="entry name" value="PPAN-like"/>
</dbReference>
<dbReference type="PROSITE" id="PS50833">
    <property type="entry name" value="BRIX"/>
    <property type="match status" value="1"/>
</dbReference>
<dbReference type="Pfam" id="PF04427">
    <property type="entry name" value="Brix"/>
    <property type="match status" value="1"/>
</dbReference>
<feature type="compositionally biased region" description="Basic and acidic residues" evidence="1">
    <location>
        <begin position="260"/>
        <end position="275"/>
    </location>
</feature>
<dbReference type="InterPro" id="IPR007109">
    <property type="entry name" value="Brix"/>
</dbReference>
<dbReference type="GO" id="GO:0005730">
    <property type="term" value="C:nucleolus"/>
    <property type="evidence" value="ECO:0007669"/>
    <property type="project" value="UniProtKB-ARBA"/>
</dbReference>
<feature type="region of interest" description="Disordered" evidence="1">
    <location>
        <begin position="249"/>
        <end position="285"/>
    </location>
</feature>
<dbReference type="EMBL" id="LK052888">
    <property type="protein sequence ID" value="CDR39620.1"/>
    <property type="molecule type" value="Genomic_DNA"/>
</dbReference>
<dbReference type="PANTHER" id="PTHR12661:SF5">
    <property type="entry name" value="SUPPRESSOR OF SWI4 1 HOMOLOG"/>
    <property type="match status" value="1"/>
</dbReference>
<dbReference type="AlphaFoldDB" id="A0A061AW65"/>
<feature type="region of interest" description="Disordered" evidence="1">
    <location>
        <begin position="326"/>
        <end position="430"/>
    </location>
</feature>
<dbReference type="GO" id="GO:0019843">
    <property type="term" value="F:rRNA binding"/>
    <property type="evidence" value="ECO:0007669"/>
    <property type="project" value="InterPro"/>
</dbReference>
<evidence type="ECO:0000256" key="1">
    <source>
        <dbReference type="SAM" id="MobiDB-lite"/>
    </source>
</evidence>
<reference evidence="3" key="1">
    <citation type="journal article" date="2014" name="Genome Announc.">
        <title>Genome sequence of the yeast Cyberlindnera fabianii (Hansenula fabianii).</title>
        <authorList>
            <person name="Freel K.C."/>
            <person name="Sarilar V."/>
            <person name="Neuveglise C."/>
            <person name="Devillers H."/>
            <person name="Friedrich A."/>
            <person name="Schacherer J."/>
        </authorList>
    </citation>
    <scope>NUCLEOTIDE SEQUENCE</scope>
    <source>
        <strain evidence="3">YJS4271</strain>
    </source>
</reference>
<evidence type="ECO:0000259" key="2">
    <source>
        <dbReference type="PROSITE" id="PS50833"/>
    </source>
</evidence>
<dbReference type="GO" id="GO:0030687">
    <property type="term" value="C:preribosome, large subunit precursor"/>
    <property type="evidence" value="ECO:0007669"/>
    <property type="project" value="TreeGrafter"/>
</dbReference>
<feature type="domain" description="Brix" evidence="2">
    <location>
        <begin position="24"/>
        <end position="311"/>
    </location>
</feature>
<feature type="region of interest" description="Disordered" evidence="1">
    <location>
        <begin position="1"/>
        <end position="21"/>
    </location>
</feature>
<dbReference type="GO" id="GO:0006364">
    <property type="term" value="P:rRNA processing"/>
    <property type="evidence" value="ECO:0007669"/>
    <property type="project" value="InterPro"/>
</dbReference>
<protein>
    <submittedName>
        <fullName evidence="3">CYFA0S03e05402g1_1</fullName>
    </submittedName>
</protein>
<dbReference type="VEuPathDB" id="FungiDB:BON22_5110"/>
<sequence length="430" mass="48978">MAKRKTKRRTHVKTSEEETKVPRSMVLRLGSNMKNHSLSQLVRDMRNVMQPHTAIRLKERKSNKLRDFVVMAGPLNVSHLMVFSQSDAGTTQLRIARMSRGPTISFKVENYSLCKDVRKILKRPKSITKESKEYLNPPLLVLNGFTNPQTAEPHEKLLITTFQNMFPPIQPHLTKLSSVKRVLMIHKDSETGAIDLRHYTIETKAVEGSKNVKKLISAKKSMTKKLPNLSRASDVSELLTDPYSVGGFTSDSEVEEDSIVDMKSEPVVSKKKEDATADEESSNVKKRAIKLTEIGPRLRLHLTKIEDGVASGKVLYHKDIKKSKKEIAELEKKHQEKQKLKDARKQEQAENIAKKKAKKDAKKERRKAREEERQKRLEAGENVSEDEESDDEESEDEDMDDEEIPEDLDSDLYSDVDDAMSESDDDAADQ</sequence>
<dbReference type="SMART" id="SM00879">
    <property type="entry name" value="Brix"/>
    <property type="match status" value="1"/>
</dbReference>
<feature type="compositionally biased region" description="Basic and acidic residues" evidence="1">
    <location>
        <begin position="361"/>
        <end position="379"/>
    </location>
</feature>
<feature type="compositionally biased region" description="Basic residues" evidence="1">
    <location>
        <begin position="1"/>
        <end position="12"/>
    </location>
</feature>
<accession>A0A061AW65</accession>
<gene>
    <name evidence="3" type="ORF">CYFA0S_03e05402g</name>
</gene>
<dbReference type="PhylomeDB" id="A0A061AW65"/>
<evidence type="ECO:0000313" key="3">
    <source>
        <dbReference type="EMBL" id="CDR39620.1"/>
    </source>
</evidence>
<dbReference type="PANTHER" id="PTHR12661">
    <property type="entry name" value="PETER PAN-RELATED"/>
    <property type="match status" value="1"/>
</dbReference>
<feature type="compositionally biased region" description="Basic and acidic residues" evidence="1">
    <location>
        <begin position="326"/>
        <end position="348"/>
    </location>
</feature>
<dbReference type="GO" id="GO:0000027">
    <property type="term" value="P:ribosomal large subunit assembly"/>
    <property type="evidence" value="ECO:0007669"/>
    <property type="project" value="TreeGrafter"/>
</dbReference>